<evidence type="ECO:0000256" key="7">
    <source>
        <dbReference type="SAM" id="Phobius"/>
    </source>
</evidence>
<sequence length="375" mass="42339">MPSAYPYIAAFIILQLTSMLVSSSPLRRALFLSMAAICIYIILCTTTGSPADDYFTGLPLSISLCNASTLILLSDPQYTAFRQGQTAAAHALPFKQRLLWATDIITNWRGINWSFEIPGVRRSNAPRLSYVISRLKWCFFHYILYDAATLINQNNPAFWKDGERMGQRGVAYQAFNVLMFWTTFASSMAMKHSLFSAITVALHLYEPRDWPFPFGPLLHTTTVRTFWGRTWHQALRHPVSSHGKYLAQTIFRFSLGTSLSSYTQLYTAFLLSGIFHAAGDWMMSHNLQRFIDVTWYFVIQAVAISVEDLVIAIAKKFGIRQASFLSSAAGMVWVFCWTVWSGPLWMETMIRGGAMEDGPPLSVVGRLPGLAKFRT</sequence>
<dbReference type="InterPro" id="IPR032805">
    <property type="entry name" value="Wax_synthase_dom"/>
</dbReference>
<feature type="transmembrane region" description="Helical" evidence="7">
    <location>
        <begin position="6"/>
        <end position="22"/>
    </location>
</feature>
<dbReference type="PANTHER" id="PTHR31595:SF67">
    <property type="entry name" value="WAX SYNTHASE DOMAIN-CONTAINING PROTEIN"/>
    <property type="match status" value="1"/>
</dbReference>
<dbReference type="AlphaFoldDB" id="A0A9P5XR44"/>
<keyword evidence="4 7" id="KW-0812">Transmembrane</keyword>
<evidence type="ECO:0000256" key="3">
    <source>
        <dbReference type="ARBA" id="ARBA00022679"/>
    </source>
</evidence>
<reference evidence="9" key="1">
    <citation type="submission" date="2020-11" db="EMBL/GenBank/DDBJ databases">
        <authorList>
            <consortium name="DOE Joint Genome Institute"/>
            <person name="Ahrendt S."/>
            <person name="Riley R."/>
            <person name="Andreopoulos W."/>
            <person name="Labutti K."/>
            <person name="Pangilinan J."/>
            <person name="Ruiz-Duenas F.J."/>
            <person name="Barrasa J.M."/>
            <person name="Sanchez-Garcia M."/>
            <person name="Camarero S."/>
            <person name="Miyauchi S."/>
            <person name="Serrano A."/>
            <person name="Linde D."/>
            <person name="Babiker R."/>
            <person name="Drula E."/>
            <person name="Ayuso-Fernandez I."/>
            <person name="Pacheco R."/>
            <person name="Padilla G."/>
            <person name="Ferreira P."/>
            <person name="Barriuso J."/>
            <person name="Kellner H."/>
            <person name="Castanera R."/>
            <person name="Alfaro M."/>
            <person name="Ramirez L."/>
            <person name="Pisabarro A.G."/>
            <person name="Kuo A."/>
            <person name="Tritt A."/>
            <person name="Lipzen A."/>
            <person name="He G."/>
            <person name="Yan M."/>
            <person name="Ng V."/>
            <person name="Cullen D."/>
            <person name="Martin F."/>
            <person name="Rosso M.-N."/>
            <person name="Henrissat B."/>
            <person name="Hibbett D."/>
            <person name="Martinez A.T."/>
            <person name="Grigoriev I.V."/>
        </authorList>
    </citation>
    <scope>NUCLEOTIDE SEQUENCE</scope>
    <source>
        <strain evidence="9">CBS 247.69</strain>
    </source>
</reference>
<evidence type="ECO:0000313" key="9">
    <source>
        <dbReference type="EMBL" id="KAF9456003.1"/>
    </source>
</evidence>
<feature type="transmembrane region" description="Helical" evidence="7">
    <location>
        <begin position="249"/>
        <end position="275"/>
    </location>
</feature>
<evidence type="ECO:0000256" key="1">
    <source>
        <dbReference type="ARBA" id="ARBA00004141"/>
    </source>
</evidence>
<proteinExistence type="inferred from homology"/>
<evidence type="ECO:0000256" key="2">
    <source>
        <dbReference type="ARBA" id="ARBA00007282"/>
    </source>
</evidence>
<feature type="transmembrane region" description="Helical" evidence="7">
    <location>
        <begin position="321"/>
        <end position="340"/>
    </location>
</feature>
<feature type="transmembrane region" description="Helical" evidence="7">
    <location>
        <begin position="295"/>
        <end position="314"/>
    </location>
</feature>
<evidence type="ECO:0000256" key="6">
    <source>
        <dbReference type="ARBA" id="ARBA00023136"/>
    </source>
</evidence>
<comment type="subcellular location">
    <subcellularLocation>
        <location evidence="1">Membrane</location>
        <topology evidence="1">Multi-pass membrane protein</topology>
    </subcellularLocation>
</comment>
<dbReference type="Proteomes" id="UP000807353">
    <property type="component" value="Unassembled WGS sequence"/>
</dbReference>
<dbReference type="PANTHER" id="PTHR31595">
    <property type="entry name" value="LONG-CHAIN-ALCOHOL O-FATTY-ACYLTRANSFERASE 3-RELATED"/>
    <property type="match status" value="1"/>
</dbReference>
<dbReference type="OrthoDB" id="1077582at2759"/>
<dbReference type="GO" id="GO:0016020">
    <property type="term" value="C:membrane"/>
    <property type="evidence" value="ECO:0007669"/>
    <property type="project" value="UniProtKB-SubCell"/>
</dbReference>
<gene>
    <name evidence="9" type="ORF">BDZ94DRAFT_1178699</name>
</gene>
<feature type="domain" description="Wax synthase" evidence="8">
    <location>
        <begin position="210"/>
        <end position="298"/>
    </location>
</feature>
<comment type="caution">
    <text evidence="9">The sequence shown here is derived from an EMBL/GenBank/DDBJ whole genome shotgun (WGS) entry which is preliminary data.</text>
</comment>
<organism evidence="9 10">
    <name type="scientific">Collybia nuda</name>
    <dbReference type="NCBI Taxonomy" id="64659"/>
    <lineage>
        <taxon>Eukaryota</taxon>
        <taxon>Fungi</taxon>
        <taxon>Dikarya</taxon>
        <taxon>Basidiomycota</taxon>
        <taxon>Agaricomycotina</taxon>
        <taxon>Agaricomycetes</taxon>
        <taxon>Agaricomycetidae</taxon>
        <taxon>Agaricales</taxon>
        <taxon>Tricholomatineae</taxon>
        <taxon>Clitocybaceae</taxon>
        <taxon>Collybia</taxon>
    </lineage>
</organism>
<keyword evidence="5 7" id="KW-1133">Transmembrane helix</keyword>
<keyword evidence="6 7" id="KW-0472">Membrane</keyword>
<dbReference type="EMBL" id="MU150477">
    <property type="protein sequence ID" value="KAF9456003.1"/>
    <property type="molecule type" value="Genomic_DNA"/>
</dbReference>
<evidence type="ECO:0000313" key="10">
    <source>
        <dbReference type="Proteomes" id="UP000807353"/>
    </source>
</evidence>
<keyword evidence="10" id="KW-1185">Reference proteome</keyword>
<accession>A0A9P5XR44</accession>
<comment type="similarity">
    <text evidence="2">Belongs to the wax synthase family.</text>
</comment>
<feature type="transmembrane region" description="Helical" evidence="7">
    <location>
        <begin position="29"/>
        <end position="48"/>
    </location>
</feature>
<dbReference type="Pfam" id="PF13813">
    <property type="entry name" value="MBOAT_2"/>
    <property type="match status" value="1"/>
</dbReference>
<name>A0A9P5XR44_9AGAR</name>
<evidence type="ECO:0000259" key="8">
    <source>
        <dbReference type="Pfam" id="PF13813"/>
    </source>
</evidence>
<evidence type="ECO:0000256" key="4">
    <source>
        <dbReference type="ARBA" id="ARBA00022692"/>
    </source>
</evidence>
<evidence type="ECO:0000256" key="5">
    <source>
        <dbReference type="ARBA" id="ARBA00022989"/>
    </source>
</evidence>
<feature type="transmembrane region" description="Helical" evidence="7">
    <location>
        <begin position="54"/>
        <end position="73"/>
    </location>
</feature>
<dbReference type="GO" id="GO:0008374">
    <property type="term" value="F:O-acyltransferase activity"/>
    <property type="evidence" value="ECO:0007669"/>
    <property type="project" value="InterPro"/>
</dbReference>
<protein>
    <submittedName>
        <fullName evidence="9">Membrane bound O-acyl transferase family-domain-containing protein</fullName>
    </submittedName>
</protein>
<dbReference type="GO" id="GO:0006629">
    <property type="term" value="P:lipid metabolic process"/>
    <property type="evidence" value="ECO:0007669"/>
    <property type="project" value="InterPro"/>
</dbReference>
<dbReference type="InterPro" id="IPR044851">
    <property type="entry name" value="Wax_synthase"/>
</dbReference>
<keyword evidence="3 9" id="KW-0808">Transferase</keyword>